<dbReference type="InterPro" id="IPR004381">
    <property type="entry name" value="Glycerate_kinase"/>
</dbReference>
<dbReference type="Gene3D" id="3.90.1510.10">
    <property type="entry name" value="Glycerate kinase, domain 2"/>
    <property type="match status" value="2"/>
</dbReference>
<dbReference type="SUPFAM" id="SSF110738">
    <property type="entry name" value="Glycerate kinase I"/>
    <property type="match status" value="1"/>
</dbReference>
<keyword evidence="2" id="KW-0808">Transferase</keyword>
<dbReference type="PANTHER" id="PTHR21599">
    <property type="entry name" value="GLYCERATE KINASE"/>
    <property type="match status" value="1"/>
</dbReference>
<comment type="similarity">
    <text evidence="1">Belongs to the glycerate kinase type-1 family.</text>
</comment>
<keyword evidence="3" id="KW-0418">Kinase</keyword>
<dbReference type="Gene3D" id="3.40.50.10350">
    <property type="entry name" value="Glycerate kinase, domain 1"/>
    <property type="match status" value="2"/>
</dbReference>
<organism evidence="4">
    <name type="scientific">freshwater metagenome</name>
    <dbReference type="NCBI Taxonomy" id="449393"/>
    <lineage>
        <taxon>unclassified sequences</taxon>
        <taxon>metagenomes</taxon>
        <taxon>ecological metagenomes</taxon>
    </lineage>
</organism>
<dbReference type="AlphaFoldDB" id="A0A6J7EDZ9"/>
<evidence type="ECO:0000256" key="3">
    <source>
        <dbReference type="ARBA" id="ARBA00022777"/>
    </source>
</evidence>
<reference evidence="4" key="1">
    <citation type="submission" date="2020-05" db="EMBL/GenBank/DDBJ databases">
        <authorList>
            <person name="Chiriac C."/>
            <person name="Salcher M."/>
            <person name="Ghai R."/>
            <person name="Kavagutti S V."/>
        </authorList>
    </citation>
    <scope>NUCLEOTIDE SEQUENCE</scope>
</reference>
<dbReference type="EMBL" id="CAFBLU010000030">
    <property type="protein sequence ID" value="CAB4880431.1"/>
    <property type="molecule type" value="Genomic_DNA"/>
</dbReference>
<dbReference type="InterPro" id="IPR018193">
    <property type="entry name" value="Glyc_kinase_flavodox-like_fold"/>
</dbReference>
<evidence type="ECO:0000256" key="2">
    <source>
        <dbReference type="ARBA" id="ARBA00022679"/>
    </source>
</evidence>
<dbReference type="GO" id="GO:0008887">
    <property type="term" value="F:glycerate kinase activity"/>
    <property type="evidence" value="ECO:0007669"/>
    <property type="project" value="InterPro"/>
</dbReference>
<dbReference type="Pfam" id="PF02595">
    <property type="entry name" value="Gly_kinase"/>
    <property type="match status" value="2"/>
</dbReference>
<dbReference type="PIRSF" id="PIRSF006078">
    <property type="entry name" value="GlxK"/>
    <property type="match status" value="1"/>
</dbReference>
<accession>A0A6J7EDZ9</accession>
<dbReference type="InterPro" id="IPR036129">
    <property type="entry name" value="Glycerate_kinase_sf"/>
</dbReference>
<dbReference type="InterPro" id="IPR018197">
    <property type="entry name" value="Glycerate_kinase_RE-like"/>
</dbReference>
<protein>
    <submittedName>
        <fullName evidence="4">Unannotated protein</fullName>
    </submittedName>
</protein>
<dbReference type="GO" id="GO:0031388">
    <property type="term" value="P:organic acid phosphorylation"/>
    <property type="evidence" value="ECO:0007669"/>
    <property type="project" value="InterPro"/>
</dbReference>
<proteinExistence type="inferred from homology"/>
<gene>
    <name evidence="4" type="ORF">UFOPK3444_01361</name>
</gene>
<name>A0A6J7EDZ9_9ZZZZ</name>
<evidence type="ECO:0000256" key="1">
    <source>
        <dbReference type="ARBA" id="ARBA00006284"/>
    </source>
</evidence>
<sequence length="341" mass="34956">MSPTGNELRQPPVLVAPDSFKGTFHAIEVAKALCAGFQDGGRAADACPLADGGEGTLEALTAGDRSTELHSIEVGDPLGRPVTARYALIENGKTAVVETAEAVGLVLLTEAERNPEVVSSAGAGELILAALEQGVDEVLVGLGGSATVDGGRGLLAVLKEAGRTLSAGRRTGPKITVLCDARSPWEEAAKVFGPQKGADPAAVARLTKEMVQQAKSMRKDPTGINYTGAAGGIGGALWSECGAELVAGAQFVMDRVNFDARMRASRAVIVGEGRMDSSTLLGKAPGEAATRARQAGVPCAAVCGVNALDPVEERIIDLQVVIEAGDLKQLRAAGRTLADLI</sequence>
<dbReference type="PANTHER" id="PTHR21599:SF0">
    <property type="entry name" value="GLYCERATE KINASE"/>
    <property type="match status" value="1"/>
</dbReference>
<evidence type="ECO:0000313" key="4">
    <source>
        <dbReference type="EMBL" id="CAB4880431.1"/>
    </source>
</evidence>